<reference evidence="3" key="2">
    <citation type="submission" date="2020-10" db="UniProtKB">
        <authorList>
            <consortium name="WormBaseParasite"/>
        </authorList>
    </citation>
    <scope>IDENTIFICATION</scope>
</reference>
<organism evidence="2 3">
    <name type="scientific">Panagrellus redivivus</name>
    <name type="common">Microworm</name>
    <dbReference type="NCBI Taxonomy" id="6233"/>
    <lineage>
        <taxon>Eukaryota</taxon>
        <taxon>Metazoa</taxon>
        <taxon>Ecdysozoa</taxon>
        <taxon>Nematoda</taxon>
        <taxon>Chromadorea</taxon>
        <taxon>Rhabditida</taxon>
        <taxon>Tylenchina</taxon>
        <taxon>Panagrolaimomorpha</taxon>
        <taxon>Panagrolaimoidea</taxon>
        <taxon>Panagrolaimidae</taxon>
        <taxon>Panagrellus</taxon>
    </lineage>
</organism>
<reference evidence="2" key="1">
    <citation type="journal article" date="2013" name="Genetics">
        <title>The draft genome and transcriptome of Panagrellus redivivus are shaped by the harsh demands of a free-living lifestyle.</title>
        <authorList>
            <person name="Srinivasan J."/>
            <person name="Dillman A.R."/>
            <person name="Macchietto M.G."/>
            <person name="Heikkinen L."/>
            <person name="Lakso M."/>
            <person name="Fracchia K.M."/>
            <person name="Antoshechkin I."/>
            <person name="Mortazavi A."/>
            <person name="Wong G."/>
            <person name="Sternberg P.W."/>
        </authorList>
    </citation>
    <scope>NUCLEOTIDE SEQUENCE [LARGE SCALE GENOMIC DNA]</scope>
    <source>
        <strain evidence="2">MT8872</strain>
    </source>
</reference>
<evidence type="ECO:0000313" key="3">
    <source>
        <dbReference type="WBParaSite" id="Pan_g11097.t1"/>
    </source>
</evidence>
<protein>
    <submittedName>
        <fullName evidence="3">Uncharacterized protein</fullName>
    </submittedName>
</protein>
<evidence type="ECO:0000313" key="2">
    <source>
        <dbReference type="Proteomes" id="UP000492821"/>
    </source>
</evidence>
<proteinExistence type="predicted"/>
<name>A0A7E4UQ19_PANRE</name>
<sequence length="158" mass="16626">MSTVVVGVQTDTARNGCCSRVGPDQSISQARTTTRWTQGWTTTTTASGGQMYAVGESNHDTPGATAGDDQSGGRESIAPMIMVEGAAWESMDVTTSTGVQGGNGRCRRALLESRFAPKFLKMSEEREGVKGLKVGSSEAHPSTWSPPLPNNGSPLLFC</sequence>
<feature type="region of interest" description="Disordered" evidence="1">
    <location>
        <begin position="41"/>
        <end position="74"/>
    </location>
</feature>
<keyword evidence="2" id="KW-1185">Reference proteome</keyword>
<dbReference type="WBParaSite" id="Pan_g11097.t1">
    <property type="protein sequence ID" value="Pan_g11097.t1"/>
    <property type="gene ID" value="Pan_g11097"/>
</dbReference>
<evidence type="ECO:0000256" key="1">
    <source>
        <dbReference type="SAM" id="MobiDB-lite"/>
    </source>
</evidence>
<accession>A0A7E4UQ19</accession>
<dbReference type="Proteomes" id="UP000492821">
    <property type="component" value="Unassembled WGS sequence"/>
</dbReference>
<feature type="region of interest" description="Disordered" evidence="1">
    <location>
        <begin position="132"/>
        <end position="158"/>
    </location>
</feature>
<dbReference type="AlphaFoldDB" id="A0A7E4UQ19"/>